<dbReference type="Proteomes" id="UP000027265">
    <property type="component" value="Unassembled WGS sequence"/>
</dbReference>
<keyword evidence="2" id="KW-1185">Reference proteome</keyword>
<reference evidence="2" key="1">
    <citation type="journal article" date="2014" name="Proc. Natl. Acad. Sci. U.S.A.">
        <title>Extensive sampling of basidiomycete genomes demonstrates inadequacy of the white-rot/brown-rot paradigm for wood decay fungi.</title>
        <authorList>
            <person name="Riley R."/>
            <person name="Salamov A.A."/>
            <person name="Brown D.W."/>
            <person name="Nagy L.G."/>
            <person name="Floudas D."/>
            <person name="Held B.W."/>
            <person name="Levasseur A."/>
            <person name="Lombard V."/>
            <person name="Morin E."/>
            <person name="Otillar R."/>
            <person name="Lindquist E.A."/>
            <person name="Sun H."/>
            <person name="LaButti K.M."/>
            <person name="Schmutz J."/>
            <person name="Jabbour D."/>
            <person name="Luo H."/>
            <person name="Baker S.E."/>
            <person name="Pisabarro A.G."/>
            <person name="Walton J.D."/>
            <person name="Blanchette R.A."/>
            <person name="Henrissat B."/>
            <person name="Martin F."/>
            <person name="Cullen D."/>
            <person name="Hibbett D.S."/>
            <person name="Grigoriev I.V."/>
        </authorList>
    </citation>
    <scope>NUCLEOTIDE SEQUENCE [LARGE SCALE GENOMIC DNA]</scope>
    <source>
        <strain evidence="2">MUCL 33604</strain>
    </source>
</reference>
<dbReference type="InParanoid" id="A0A067PEN3"/>
<protein>
    <submittedName>
        <fullName evidence="1">Uncharacterized protein</fullName>
    </submittedName>
</protein>
<organism evidence="1 2">
    <name type="scientific">Jaapia argillacea MUCL 33604</name>
    <dbReference type="NCBI Taxonomy" id="933084"/>
    <lineage>
        <taxon>Eukaryota</taxon>
        <taxon>Fungi</taxon>
        <taxon>Dikarya</taxon>
        <taxon>Basidiomycota</taxon>
        <taxon>Agaricomycotina</taxon>
        <taxon>Agaricomycetes</taxon>
        <taxon>Agaricomycetidae</taxon>
        <taxon>Jaapiales</taxon>
        <taxon>Jaapiaceae</taxon>
        <taxon>Jaapia</taxon>
    </lineage>
</organism>
<accession>A0A067PEN3</accession>
<proteinExistence type="predicted"/>
<name>A0A067PEN3_9AGAM</name>
<dbReference type="AlphaFoldDB" id="A0A067PEN3"/>
<gene>
    <name evidence="1" type="ORF">JAAARDRAFT_200853</name>
</gene>
<evidence type="ECO:0000313" key="1">
    <source>
        <dbReference type="EMBL" id="KDQ49452.1"/>
    </source>
</evidence>
<sequence>MHLAKSLGIGHRTLSTLLEFGDEELVDSTTTNVMQNADLGDDPDGDEIHAQHFGFQTSSPPSCSEEWFPYANKTLFLLDTLDNLPLL</sequence>
<evidence type="ECO:0000313" key="2">
    <source>
        <dbReference type="Proteomes" id="UP000027265"/>
    </source>
</evidence>
<dbReference type="HOGENOM" id="CLU_2483665_0_0_1"/>
<dbReference type="EMBL" id="KL197784">
    <property type="protein sequence ID" value="KDQ49452.1"/>
    <property type="molecule type" value="Genomic_DNA"/>
</dbReference>